<evidence type="ECO:0000313" key="4">
    <source>
        <dbReference type="EMBL" id="MBY3064693.1"/>
    </source>
</evidence>
<dbReference type="PANTHER" id="PTHR43875">
    <property type="entry name" value="MALTODEXTRIN IMPORT ATP-BINDING PROTEIN MSMX"/>
    <property type="match status" value="1"/>
</dbReference>
<dbReference type="GO" id="GO:0005524">
    <property type="term" value="F:ATP binding"/>
    <property type="evidence" value="ECO:0007669"/>
    <property type="project" value="UniProtKB-KW"/>
</dbReference>
<dbReference type="Pfam" id="PF00005">
    <property type="entry name" value="ABC_tran"/>
    <property type="match status" value="1"/>
</dbReference>
<protein>
    <submittedName>
        <fullName evidence="4">ABC transporter ATP-binding protein</fullName>
    </submittedName>
</protein>
<dbReference type="SUPFAM" id="SSF52540">
    <property type="entry name" value="P-loop containing nucleoside triphosphate hydrolases"/>
    <property type="match status" value="1"/>
</dbReference>
<keyword evidence="2" id="KW-0472">Membrane</keyword>
<dbReference type="Gene3D" id="3.40.50.300">
    <property type="entry name" value="P-loop containing nucleotide triphosphate hydrolases"/>
    <property type="match status" value="1"/>
</dbReference>
<dbReference type="PANTHER" id="PTHR43875:SF1">
    <property type="entry name" value="OSMOPROTECTIVE COMPOUNDS UPTAKE ATP-BINDING PROTEIN GGTA"/>
    <property type="match status" value="1"/>
</dbReference>
<evidence type="ECO:0000259" key="3">
    <source>
        <dbReference type="Pfam" id="PF00005"/>
    </source>
</evidence>
<comment type="subcellular location">
    <subcellularLocation>
        <location evidence="1">Cell inner membrane</location>
        <topology evidence="1">Peripheral membrane protein</topology>
    </subcellularLocation>
</comment>
<gene>
    <name evidence="4" type="ORF">HFO74_14815</name>
</gene>
<evidence type="ECO:0000256" key="1">
    <source>
        <dbReference type="ARBA" id="ARBA00004417"/>
    </source>
</evidence>
<keyword evidence="4" id="KW-0547">Nucleotide-binding</keyword>
<dbReference type="EMBL" id="JAAXQQ010000004">
    <property type="protein sequence ID" value="MBY3064693.1"/>
    <property type="molecule type" value="Genomic_DNA"/>
</dbReference>
<evidence type="ECO:0000256" key="2">
    <source>
        <dbReference type="ARBA" id="ARBA00022519"/>
    </source>
</evidence>
<dbReference type="InterPro" id="IPR047641">
    <property type="entry name" value="ABC_transpr_MalK/UgpC-like"/>
</dbReference>
<evidence type="ECO:0000313" key="5">
    <source>
        <dbReference type="Proteomes" id="UP000758022"/>
    </source>
</evidence>
<reference evidence="4" key="1">
    <citation type="submission" date="2020-04" db="EMBL/GenBank/DDBJ databases">
        <title>Global-level population genomics supports evidence of horizontal gene transfer on evolution of Rhizobia in Lentils.</title>
        <authorList>
            <person name="Gai Y."/>
            <person name="Cook D."/>
            <person name="Riely B."/>
        </authorList>
    </citation>
    <scope>NUCLEOTIDE SEQUENCE</scope>
    <source>
        <strain evidence="4">TLR9</strain>
    </source>
</reference>
<organism evidence="4 5">
    <name type="scientific">Rhizobium laguerreae</name>
    <dbReference type="NCBI Taxonomy" id="1076926"/>
    <lineage>
        <taxon>Bacteria</taxon>
        <taxon>Pseudomonadati</taxon>
        <taxon>Pseudomonadota</taxon>
        <taxon>Alphaproteobacteria</taxon>
        <taxon>Hyphomicrobiales</taxon>
        <taxon>Rhizobiaceae</taxon>
        <taxon>Rhizobium/Agrobacterium group</taxon>
        <taxon>Rhizobium</taxon>
    </lineage>
</organism>
<comment type="caution">
    <text evidence="4">The sequence shown here is derived from an EMBL/GenBank/DDBJ whole genome shotgun (WGS) entry which is preliminary data.</text>
</comment>
<dbReference type="InterPro" id="IPR003439">
    <property type="entry name" value="ABC_transporter-like_ATP-bd"/>
</dbReference>
<proteinExistence type="predicted"/>
<dbReference type="InterPro" id="IPR027417">
    <property type="entry name" value="P-loop_NTPase"/>
</dbReference>
<dbReference type="GO" id="GO:0016887">
    <property type="term" value="F:ATP hydrolysis activity"/>
    <property type="evidence" value="ECO:0007669"/>
    <property type="project" value="InterPro"/>
</dbReference>
<dbReference type="Proteomes" id="UP000758022">
    <property type="component" value="Unassembled WGS sequence"/>
</dbReference>
<sequence>MASVDLESVSKNFGAVNVLRDISLSFESGKYVALVGPSRCGKSTALRMIAGLEDIAAGTIKITDRRVNYVPSKDRDISMVFRAGYRFPDDENLVRRSKMEEGSTP</sequence>
<feature type="domain" description="ABC transporter" evidence="3">
    <location>
        <begin position="19"/>
        <end position="83"/>
    </location>
</feature>
<name>A0AB35FDI4_9HYPH</name>
<dbReference type="AlphaFoldDB" id="A0AB35FDI4"/>
<keyword evidence="2" id="KW-1003">Cell membrane</keyword>
<dbReference type="GO" id="GO:0055052">
    <property type="term" value="C:ATP-binding cassette (ABC) transporter complex, substrate-binding subunit-containing"/>
    <property type="evidence" value="ECO:0007669"/>
    <property type="project" value="TreeGrafter"/>
</dbReference>
<keyword evidence="4" id="KW-0067">ATP-binding</keyword>
<keyword evidence="2" id="KW-0997">Cell inner membrane</keyword>
<accession>A0AB35FDI4</accession>
<dbReference type="RefSeq" id="WP_221979262.1">
    <property type="nucleotide sequence ID" value="NZ_JAAXQQ010000004.1"/>
</dbReference>